<sequence>MGDYLRLLTINDREVPLASLQRAVPFGAIWSVDHPGTLGNYLALGPDLHDLHGVWATVERNPVGPNTLGAEEVAEFIDSLESGGPPPAVRWLSDYLETIRAIYAIRIYPESILKHPDALNAVFAVRSALHDAVGGIGQWDDHGFTNEDDHLIWCSPQMTLKGTTQAAMLDESTGEWISFELDLDDPEELNAFIRGEVPRPRRRGAGRPSS</sequence>
<dbReference type="OrthoDB" id="262440at2"/>
<keyword evidence="2" id="KW-1185">Reference proteome</keyword>
<dbReference type="RefSeq" id="WP_148597479.1">
    <property type="nucleotide sequence ID" value="NZ_CP042997.1"/>
</dbReference>
<reference evidence="1 2" key="1">
    <citation type="submission" date="2019-08" db="EMBL/GenBank/DDBJ databases">
        <title>Deep-cultivation of Planctomycetes and their phenomic and genomic characterization uncovers novel biology.</title>
        <authorList>
            <person name="Wiegand S."/>
            <person name="Jogler M."/>
            <person name="Boedeker C."/>
            <person name="Pinto D."/>
            <person name="Vollmers J."/>
            <person name="Rivas-Marin E."/>
            <person name="Kohn T."/>
            <person name="Peeters S.H."/>
            <person name="Heuer A."/>
            <person name="Rast P."/>
            <person name="Oberbeckmann S."/>
            <person name="Bunk B."/>
            <person name="Jeske O."/>
            <person name="Meyerdierks A."/>
            <person name="Storesund J.E."/>
            <person name="Kallscheuer N."/>
            <person name="Luecker S."/>
            <person name="Lage O.M."/>
            <person name="Pohl T."/>
            <person name="Merkel B.J."/>
            <person name="Hornburger P."/>
            <person name="Mueller R.-W."/>
            <person name="Bruemmer F."/>
            <person name="Labrenz M."/>
            <person name="Spormann A.M."/>
            <person name="Op den Camp H."/>
            <person name="Overmann J."/>
            <person name="Amann R."/>
            <person name="Jetten M.S.M."/>
            <person name="Mascher T."/>
            <person name="Medema M.H."/>
            <person name="Devos D.P."/>
            <person name="Kaster A.-K."/>
            <person name="Ovreas L."/>
            <person name="Rohde M."/>
            <person name="Galperin M.Y."/>
            <person name="Jogler C."/>
        </authorList>
    </citation>
    <scope>NUCLEOTIDE SEQUENCE [LARGE SCALE GENOMIC DNA]</scope>
    <source>
        <strain evidence="1 2">OJF2</strain>
    </source>
</reference>
<dbReference type="Proteomes" id="UP000324233">
    <property type="component" value="Chromosome"/>
</dbReference>
<protein>
    <submittedName>
        <fullName evidence="1">Uncharacterized protein</fullName>
    </submittedName>
</protein>
<accession>A0A5B9WBK3</accession>
<evidence type="ECO:0000313" key="1">
    <source>
        <dbReference type="EMBL" id="QEH37986.1"/>
    </source>
</evidence>
<evidence type="ECO:0000313" key="2">
    <source>
        <dbReference type="Proteomes" id="UP000324233"/>
    </source>
</evidence>
<proteinExistence type="predicted"/>
<organism evidence="1 2">
    <name type="scientific">Aquisphaera giovannonii</name>
    <dbReference type="NCBI Taxonomy" id="406548"/>
    <lineage>
        <taxon>Bacteria</taxon>
        <taxon>Pseudomonadati</taxon>
        <taxon>Planctomycetota</taxon>
        <taxon>Planctomycetia</taxon>
        <taxon>Isosphaerales</taxon>
        <taxon>Isosphaeraceae</taxon>
        <taxon>Aquisphaera</taxon>
    </lineage>
</organism>
<name>A0A5B9WBK3_9BACT</name>
<dbReference type="EMBL" id="CP042997">
    <property type="protein sequence ID" value="QEH37986.1"/>
    <property type="molecule type" value="Genomic_DNA"/>
</dbReference>
<dbReference type="KEGG" id="agv:OJF2_65820"/>
<gene>
    <name evidence="1" type="ORF">OJF2_65820</name>
</gene>
<dbReference type="AlphaFoldDB" id="A0A5B9WBK3"/>